<evidence type="ECO:0000259" key="2">
    <source>
        <dbReference type="SMART" id="SM00014"/>
    </source>
</evidence>
<dbReference type="EMBL" id="JANBOI010000048">
    <property type="protein sequence ID" value="KAJ1734955.1"/>
    <property type="molecule type" value="Genomic_DNA"/>
</dbReference>
<dbReference type="OrthoDB" id="302705at2759"/>
<evidence type="ECO:0000256" key="1">
    <source>
        <dbReference type="SAM" id="Phobius"/>
    </source>
</evidence>
<feature type="transmembrane region" description="Helical" evidence="1">
    <location>
        <begin position="132"/>
        <end position="151"/>
    </location>
</feature>
<evidence type="ECO:0000313" key="3">
    <source>
        <dbReference type="EMBL" id="KAJ1734955.1"/>
    </source>
</evidence>
<keyword evidence="1" id="KW-0812">Transmembrane</keyword>
<keyword evidence="4" id="KW-1185">Reference proteome</keyword>
<dbReference type="SUPFAM" id="SSF48317">
    <property type="entry name" value="Acid phosphatase/Vanadium-dependent haloperoxidase"/>
    <property type="match status" value="1"/>
</dbReference>
<keyword evidence="1" id="KW-0472">Membrane</keyword>
<dbReference type="AlphaFoldDB" id="A0A9W7YI53"/>
<feature type="transmembrane region" description="Helical" evidence="1">
    <location>
        <begin position="105"/>
        <end position="120"/>
    </location>
</feature>
<protein>
    <recommendedName>
        <fullName evidence="2">Phosphatidic acid phosphatase type 2/haloperoxidase domain-containing protein</fullName>
    </recommendedName>
</protein>
<dbReference type="InterPro" id="IPR036938">
    <property type="entry name" value="PAP2/HPO_sf"/>
</dbReference>
<feature type="transmembrane region" description="Helical" evidence="1">
    <location>
        <begin position="64"/>
        <end position="85"/>
    </location>
</feature>
<proteinExistence type="predicted"/>
<reference evidence="3" key="1">
    <citation type="submission" date="2022-07" db="EMBL/GenBank/DDBJ databases">
        <title>Phylogenomic reconstructions and comparative analyses of Kickxellomycotina fungi.</title>
        <authorList>
            <person name="Reynolds N.K."/>
            <person name="Stajich J.E."/>
            <person name="Barry K."/>
            <person name="Grigoriev I.V."/>
            <person name="Crous P."/>
            <person name="Smith M.E."/>
        </authorList>
    </citation>
    <scope>NUCLEOTIDE SEQUENCE</scope>
    <source>
        <strain evidence="3">BCRC 34381</strain>
    </source>
</reference>
<dbReference type="Gene3D" id="1.20.144.10">
    <property type="entry name" value="Phosphatidic acid phosphatase type 2/haloperoxidase"/>
    <property type="match status" value="1"/>
</dbReference>
<dbReference type="Proteomes" id="UP001143981">
    <property type="component" value="Unassembled WGS sequence"/>
</dbReference>
<organism evidence="3 4">
    <name type="scientific">Coemansia biformis</name>
    <dbReference type="NCBI Taxonomy" id="1286918"/>
    <lineage>
        <taxon>Eukaryota</taxon>
        <taxon>Fungi</taxon>
        <taxon>Fungi incertae sedis</taxon>
        <taxon>Zoopagomycota</taxon>
        <taxon>Kickxellomycotina</taxon>
        <taxon>Kickxellomycetes</taxon>
        <taxon>Kickxellales</taxon>
        <taxon>Kickxellaceae</taxon>
        <taxon>Coemansia</taxon>
    </lineage>
</organism>
<dbReference type="PANTHER" id="PTHR14969:SF59">
    <property type="entry name" value="DOLICHYLDIPHOSPHATASE"/>
    <property type="match status" value="1"/>
</dbReference>
<dbReference type="GO" id="GO:0042392">
    <property type="term" value="F:sphingosine-1-phosphate phosphatase activity"/>
    <property type="evidence" value="ECO:0007669"/>
    <property type="project" value="TreeGrafter"/>
</dbReference>
<dbReference type="PANTHER" id="PTHR14969">
    <property type="entry name" value="SPHINGOSINE-1-PHOSPHATE PHOSPHOHYDROLASE"/>
    <property type="match status" value="1"/>
</dbReference>
<dbReference type="SMART" id="SM00014">
    <property type="entry name" value="acidPPc"/>
    <property type="match status" value="1"/>
</dbReference>
<feature type="transmembrane region" description="Helical" evidence="1">
    <location>
        <begin position="157"/>
        <end position="176"/>
    </location>
</feature>
<sequence>MDRIPRGGEWGGQPPQRLQSLGLTHFQYAEGDHVGQLLALASLAPVFLVVAETTIVFSRREVAGILLLAGQLLNEAFNLALKLAIREERPYWNLGDGYGMPSSHSQFMGFFVLYVVLYFERRVVAHTVHKRAVQLGAVVLGALVVVSRVYLGYHTVLQVLVGVGVGLASGAAWYAFTEAVVRPGGIVDAALATYPCRWLLIRDSHGIPDIALAEYCLSMATKQKTM</sequence>
<keyword evidence="1" id="KW-1133">Transmembrane helix</keyword>
<comment type="caution">
    <text evidence="3">The sequence shown here is derived from an EMBL/GenBank/DDBJ whole genome shotgun (WGS) entry which is preliminary data.</text>
</comment>
<dbReference type="Pfam" id="PF01569">
    <property type="entry name" value="PAP2"/>
    <property type="match status" value="1"/>
</dbReference>
<gene>
    <name evidence="3" type="ORF">LPJ61_000805</name>
</gene>
<dbReference type="InterPro" id="IPR000326">
    <property type="entry name" value="PAP2/HPO"/>
</dbReference>
<feature type="domain" description="Phosphatidic acid phosphatase type 2/haloperoxidase" evidence="2">
    <location>
        <begin position="64"/>
        <end position="174"/>
    </location>
</feature>
<name>A0A9W7YI53_9FUNG</name>
<evidence type="ECO:0000313" key="4">
    <source>
        <dbReference type="Proteomes" id="UP001143981"/>
    </source>
</evidence>
<feature type="transmembrane region" description="Helical" evidence="1">
    <location>
        <begin position="37"/>
        <end position="57"/>
    </location>
</feature>
<accession>A0A9W7YI53</accession>